<proteinExistence type="predicted"/>
<evidence type="ECO:0000313" key="6">
    <source>
        <dbReference type="Proteomes" id="UP000061839"/>
    </source>
</evidence>
<dbReference type="Gene3D" id="2.30.30.100">
    <property type="match status" value="1"/>
</dbReference>
<keyword evidence="1" id="KW-0436">Ligase</keyword>
<keyword evidence="6" id="KW-1185">Reference proteome</keyword>
<dbReference type="InterPro" id="IPR004143">
    <property type="entry name" value="BPL_LPL_catalytic"/>
</dbReference>
<dbReference type="GO" id="GO:0004077">
    <property type="term" value="F:biotin--[biotin carboxyl-carrier protein] ligase activity"/>
    <property type="evidence" value="ECO:0007669"/>
    <property type="project" value="UniProtKB-EC"/>
</dbReference>
<dbReference type="HOGENOM" id="CLU_051096_5_2_11"/>
<accession>A0A0D4BWG1</accession>
<dbReference type="InterPro" id="IPR045864">
    <property type="entry name" value="aa-tRNA-synth_II/BPL/LPL"/>
</dbReference>
<dbReference type="EC" id="6.3.4.15" evidence="3"/>
<name>A0A0D4BWG1_9MICC</name>
<dbReference type="PATRIC" id="fig|1618207.4.peg.184"/>
<feature type="domain" description="BPL/LPL catalytic" evidence="4">
    <location>
        <begin position="26"/>
        <end position="213"/>
    </location>
</feature>
<evidence type="ECO:0000256" key="2">
    <source>
        <dbReference type="ARBA" id="ARBA00023267"/>
    </source>
</evidence>
<reference evidence="5 6" key="1">
    <citation type="journal article" date="2015" name="Genome Announc.">
        <title>Complete Genome Sequencing of Protease-Producing Novel Arthrobacter sp. Strain IHBB 11108 Using PacBio Single-Molecule Real-Time Sequencing Technology.</title>
        <authorList>
            <person name="Kiran S."/>
            <person name="Swarnkar M.K."/>
            <person name="Pal M."/>
            <person name="Thakur R."/>
            <person name="Tewari R."/>
            <person name="Singh A.K."/>
            <person name="Gulati A."/>
        </authorList>
    </citation>
    <scope>NUCLEOTIDE SEQUENCE [LARGE SCALE GENOMIC DNA]</scope>
    <source>
        <strain evidence="5 6">IHBB 11108</strain>
    </source>
</reference>
<dbReference type="EMBL" id="CP011005">
    <property type="protein sequence ID" value="AJT40465.1"/>
    <property type="molecule type" value="Genomic_DNA"/>
</dbReference>
<dbReference type="InterPro" id="IPR003142">
    <property type="entry name" value="BPL_C"/>
</dbReference>
<gene>
    <name evidence="5" type="ORF">UM93_00890</name>
</gene>
<protein>
    <recommendedName>
        <fullName evidence="3">biotin--[biotin carboxyl-carrier protein] ligase</fullName>
        <ecNumber evidence="3">6.3.4.15</ecNumber>
    </recommendedName>
</protein>
<dbReference type="Proteomes" id="UP000061839">
    <property type="component" value="Chromosome"/>
</dbReference>
<dbReference type="Pfam" id="PF03099">
    <property type="entry name" value="BPL_LplA_LipB"/>
    <property type="match status" value="1"/>
</dbReference>
<dbReference type="RefSeq" id="WP_045073101.1">
    <property type="nucleotide sequence ID" value="NZ_CP011005.1"/>
</dbReference>
<dbReference type="SUPFAM" id="SSF55681">
    <property type="entry name" value="Class II aaRS and biotin synthetases"/>
    <property type="match status" value="1"/>
</dbReference>
<dbReference type="Gene3D" id="3.30.930.10">
    <property type="entry name" value="Bira Bifunctional Protein, Domain 2"/>
    <property type="match status" value="1"/>
</dbReference>
<dbReference type="Pfam" id="PF02237">
    <property type="entry name" value="BPL_C"/>
    <property type="match status" value="1"/>
</dbReference>
<dbReference type="InterPro" id="IPR004408">
    <property type="entry name" value="Biotin_CoA_COase_ligase"/>
</dbReference>
<evidence type="ECO:0000256" key="3">
    <source>
        <dbReference type="ARBA" id="ARBA00024227"/>
    </source>
</evidence>
<dbReference type="PANTHER" id="PTHR12835">
    <property type="entry name" value="BIOTIN PROTEIN LIGASE"/>
    <property type="match status" value="1"/>
</dbReference>
<dbReference type="KEGG" id="ari:UM93_00890"/>
<dbReference type="STRING" id="1618207.UM93_00890"/>
<sequence length="295" mass="31697">MNDVVIRSRLPLEVQGLSSRLVSPRGPLQRLDWLAETASTNPLLAQYALDESASWPDLSLVTAEVQTQGRGRLDRGWQVPTGAALTLSVLLRPAELPIERFGWLSMLSALAVCQMLQQRAGLQARIKWPNDVVVIDNEGIAKKICGVLAQLVSAPGQPPAVVVGTGVNISQQAEELPTETSTSVFCSAGSTLDRNILIEEYVNSFTRLYQQFREAAGDPQRSSGEDESILHKISALMISLNQQVRAELPGGKFLTGTATGLDLSGALLITDVRGTTTAVSAADVVHLRRAQGSYA</sequence>
<dbReference type="CDD" id="cd16442">
    <property type="entry name" value="BPL"/>
    <property type="match status" value="1"/>
</dbReference>
<evidence type="ECO:0000256" key="1">
    <source>
        <dbReference type="ARBA" id="ARBA00022598"/>
    </source>
</evidence>
<organism evidence="5 6">
    <name type="scientific">Psychromicrobium lacuslunae</name>
    <dbReference type="NCBI Taxonomy" id="1618207"/>
    <lineage>
        <taxon>Bacteria</taxon>
        <taxon>Bacillati</taxon>
        <taxon>Actinomycetota</taxon>
        <taxon>Actinomycetes</taxon>
        <taxon>Micrococcales</taxon>
        <taxon>Micrococcaceae</taxon>
        <taxon>Psychromicrobium</taxon>
    </lineage>
</organism>
<dbReference type="GO" id="GO:0005737">
    <property type="term" value="C:cytoplasm"/>
    <property type="evidence" value="ECO:0007669"/>
    <property type="project" value="TreeGrafter"/>
</dbReference>
<keyword evidence="2" id="KW-0092">Biotin</keyword>
<evidence type="ECO:0000259" key="4">
    <source>
        <dbReference type="PROSITE" id="PS51733"/>
    </source>
</evidence>
<dbReference type="AlphaFoldDB" id="A0A0D4BWG1"/>
<dbReference type="PANTHER" id="PTHR12835:SF5">
    <property type="entry name" value="BIOTIN--PROTEIN LIGASE"/>
    <property type="match status" value="1"/>
</dbReference>
<dbReference type="OrthoDB" id="9807064at2"/>
<evidence type="ECO:0000313" key="5">
    <source>
        <dbReference type="EMBL" id="AJT40465.1"/>
    </source>
</evidence>
<dbReference type="NCBIfam" id="TIGR00121">
    <property type="entry name" value="birA_ligase"/>
    <property type="match status" value="1"/>
</dbReference>
<dbReference type="PROSITE" id="PS51733">
    <property type="entry name" value="BPL_LPL_CATALYTIC"/>
    <property type="match status" value="1"/>
</dbReference>